<proteinExistence type="predicted"/>
<reference evidence="2 3" key="1">
    <citation type="submission" date="2024-04" db="EMBL/GenBank/DDBJ databases">
        <authorList>
            <consortium name="Genoscope - CEA"/>
            <person name="William W."/>
        </authorList>
    </citation>
    <scope>NUCLEOTIDE SEQUENCE [LARGE SCALE GENOMIC DNA]</scope>
</reference>
<accession>A0AAV2IK58</accession>
<evidence type="ECO:0000259" key="1">
    <source>
        <dbReference type="Pfam" id="PF13679"/>
    </source>
</evidence>
<dbReference type="EMBL" id="CAXITT010000994">
    <property type="protein sequence ID" value="CAL1547513.1"/>
    <property type="molecule type" value="Genomic_DNA"/>
</dbReference>
<dbReference type="PANTHER" id="PTHR12496">
    <property type="entry name" value="CGI-41 METHYLTRANSFERASE"/>
    <property type="match status" value="1"/>
</dbReference>
<feature type="domain" description="Methyltransferase" evidence="1">
    <location>
        <begin position="115"/>
        <end position="284"/>
    </location>
</feature>
<name>A0AAV2IK58_LYMST</name>
<evidence type="ECO:0000313" key="2">
    <source>
        <dbReference type="EMBL" id="CAL1547513.1"/>
    </source>
</evidence>
<keyword evidence="3" id="KW-1185">Reference proteome</keyword>
<dbReference type="InterPro" id="IPR029063">
    <property type="entry name" value="SAM-dependent_MTases_sf"/>
</dbReference>
<dbReference type="SUPFAM" id="SSF53335">
    <property type="entry name" value="S-adenosyl-L-methionine-dependent methyltransferases"/>
    <property type="match status" value="1"/>
</dbReference>
<dbReference type="Gene3D" id="3.40.50.150">
    <property type="entry name" value="Vaccinia Virus protein VP39"/>
    <property type="match status" value="1"/>
</dbReference>
<dbReference type="PANTHER" id="PTHR12496:SF0">
    <property type="entry name" value="METHYLTRANSFERASE DOMAIN-CONTAINING PROTEIN"/>
    <property type="match status" value="1"/>
</dbReference>
<dbReference type="Proteomes" id="UP001497497">
    <property type="component" value="Unassembled WGS sequence"/>
</dbReference>
<dbReference type="InterPro" id="IPR025714">
    <property type="entry name" value="Methyltranfer_dom"/>
</dbReference>
<comment type="caution">
    <text evidence="2">The sequence shown here is derived from an EMBL/GenBank/DDBJ whole genome shotgun (WGS) entry which is preliminary data.</text>
</comment>
<evidence type="ECO:0000313" key="3">
    <source>
        <dbReference type="Proteomes" id="UP001497497"/>
    </source>
</evidence>
<protein>
    <recommendedName>
        <fullName evidence="1">Methyltransferase domain-containing protein</fullName>
    </recommendedName>
</protein>
<gene>
    <name evidence="2" type="ORF">GSLYS_00020830001</name>
</gene>
<dbReference type="Pfam" id="PF13679">
    <property type="entry name" value="Methyltransf_32"/>
    <property type="match status" value="1"/>
</dbReference>
<dbReference type="InterPro" id="IPR052220">
    <property type="entry name" value="METTL25"/>
</dbReference>
<sequence length="468" mass="53579">MYAFKQINSEAEFKRSFEFLARHWWIHNFPVTKILKNKCLEKIPDDWLLYLQNISIAELNTLPLCNTREFLKNPSWPPSLQEFFSEASLSLNHAQYQEGKAIDIDCSMARGMSVKKLHEVSRMAPLVDDIVRQGNCNLILDIGSGLGYLAHVLHKVYGHRVVGLETSESHLTSAEHRAVNQGITCSGFKSVKFNLTQDADCMERLEKLIEELATSLQVSCSHVTQESKGQLPGAELTDSKLEPRVCLIGLHCCGDLSSAVLSMFNAVSCVRALCCVCCCYHKMAYSEGCFLNFPMSQMAKIQYIEVKHIHPNWHVSPYTLRIGAQQTRGSWENQNRADHETHTRHVAFRALLEMLEYEDSKDLRQRVRKSDFSSFTAFLDTCFPLQESVKNATYRAKLIDLHKEHEKLFDLIEVFTCFQVILQPLIETMVYRDRVQWLLEKGHSDVQVVSVFDDKISPRNLAIVANKR</sequence>
<organism evidence="2 3">
    <name type="scientific">Lymnaea stagnalis</name>
    <name type="common">Great pond snail</name>
    <name type="synonym">Helix stagnalis</name>
    <dbReference type="NCBI Taxonomy" id="6523"/>
    <lineage>
        <taxon>Eukaryota</taxon>
        <taxon>Metazoa</taxon>
        <taxon>Spiralia</taxon>
        <taxon>Lophotrochozoa</taxon>
        <taxon>Mollusca</taxon>
        <taxon>Gastropoda</taxon>
        <taxon>Heterobranchia</taxon>
        <taxon>Euthyneura</taxon>
        <taxon>Panpulmonata</taxon>
        <taxon>Hygrophila</taxon>
        <taxon>Lymnaeoidea</taxon>
        <taxon>Lymnaeidae</taxon>
        <taxon>Lymnaea</taxon>
    </lineage>
</organism>
<dbReference type="CDD" id="cd02440">
    <property type="entry name" value="AdoMet_MTases"/>
    <property type="match status" value="1"/>
</dbReference>
<dbReference type="AlphaFoldDB" id="A0AAV2IK58"/>